<accession>A0A383E3S7</accession>
<dbReference type="AlphaFoldDB" id="A0A383E3S7"/>
<feature type="transmembrane region" description="Helical" evidence="1">
    <location>
        <begin position="15"/>
        <end position="35"/>
    </location>
</feature>
<evidence type="ECO:0008006" key="3">
    <source>
        <dbReference type="Google" id="ProtNLM"/>
    </source>
</evidence>
<name>A0A383E3S7_9ZZZZ</name>
<dbReference type="EMBL" id="UINC01222124">
    <property type="protein sequence ID" value="SVE50768.1"/>
    <property type="molecule type" value="Genomic_DNA"/>
</dbReference>
<keyword evidence="1" id="KW-0812">Transmembrane</keyword>
<feature type="non-terminal residue" evidence="2">
    <location>
        <position position="64"/>
    </location>
</feature>
<sequence length="64" mass="7430">MIEYLDKIMATIAEVMWSMPLVIFLLGSGIFFTFYSRFTPFLYLRHAIDILMGKYDSSNDPGQI</sequence>
<proteinExistence type="predicted"/>
<keyword evidence="1" id="KW-1133">Transmembrane helix</keyword>
<keyword evidence="1" id="KW-0472">Membrane</keyword>
<protein>
    <recommendedName>
        <fullName evidence="3">Sodium:alanine symporter family protein</fullName>
    </recommendedName>
</protein>
<evidence type="ECO:0000256" key="1">
    <source>
        <dbReference type="SAM" id="Phobius"/>
    </source>
</evidence>
<reference evidence="2" key="1">
    <citation type="submission" date="2018-05" db="EMBL/GenBank/DDBJ databases">
        <authorList>
            <person name="Lanie J.A."/>
            <person name="Ng W.-L."/>
            <person name="Kazmierczak K.M."/>
            <person name="Andrzejewski T.M."/>
            <person name="Davidsen T.M."/>
            <person name="Wayne K.J."/>
            <person name="Tettelin H."/>
            <person name="Glass J.I."/>
            <person name="Rusch D."/>
            <person name="Podicherti R."/>
            <person name="Tsui H.-C.T."/>
            <person name="Winkler M.E."/>
        </authorList>
    </citation>
    <scope>NUCLEOTIDE SEQUENCE</scope>
</reference>
<organism evidence="2">
    <name type="scientific">marine metagenome</name>
    <dbReference type="NCBI Taxonomy" id="408172"/>
    <lineage>
        <taxon>unclassified sequences</taxon>
        <taxon>metagenomes</taxon>
        <taxon>ecological metagenomes</taxon>
    </lineage>
</organism>
<gene>
    <name evidence="2" type="ORF">METZ01_LOCUS503622</name>
</gene>
<evidence type="ECO:0000313" key="2">
    <source>
        <dbReference type="EMBL" id="SVE50768.1"/>
    </source>
</evidence>